<feature type="compositionally biased region" description="Low complexity" evidence="1">
    <location>
        <begin position="234"/>
        <end position="255"/>
    </location>
</feature>
<proteinExistence type="predicted"/>
<feature type="compositionally biased region" description="Basic and acidic residues" evidence="1">
    <location>
        <begin position="266"/>
        <end position="281"/>
    </location>
</feature>
<dbReference type="Proteomes" id="UP000030040">
    <property type="component" value="Segment"/>
</dbReference>
<name>A0A097PAP4_9CAUD</name>
<accession>A0A097PAP4</accession>
<gene>
    <name evidence="2" type="ORF">RG2014_075</name>
</gene>
<protein>
    <recommendedName>
        <fullName evidence="4">Tape measure protein</fullName>
    </recommendedName>
</protein>
<feature type="compositionally biased region" description="Polar residues" evidence="1">
    <location>
        <begin position="190"/>
        <end position="210"/>
    </location>
</feature>
<keyword evidence="3" id="KW-1185">Reference proteome</keyword>
<feature type="region of interest" description="Disordered" evidence="1">
    <location>
        <begin position="233"/>
        <end position="281"/>
    </location>
</feature>
<dbReference type="EMBL" id="KM879221">
    <property type="protein sequence ID" value="AIU44329.1"/>
    <property type="molecule type" value="Genomic_DNA"/>
</dbReference>
<feature type="region of interest" description="Disordered" evidence="1">
    <location>
        <begin position="182"/>
        <end position="214"/>
    </location>
</feature>
<dbReference type="OrthoDB" id="4821at10239"/>
<evidence type="ECO:0008006" key="4">
    <source>
        <dbReference type="Google" id="ProtNLM"/>
    </source>
</evidence>
<reference evidence="3" key="1">
    <citation type="submission" date="2014-10" db="EMBL/GenBank/DDBJ databases">
        <title>Draft genome sequence of lytic bacteriophage specific to a multidrug resistant bacterium Delftia tsuruhatensis ARB-1.</title>
        <authorList>
            <person name="Bhattacharjee A.S."/>
            <person name="Motlagh A.M."/>
            <person name="Goel R."/>
        </authorList>
    </citation>
    <scope>NUCLEOTIDE SEQUENCE [LARGE SCALE GENOMIC DNA]</scope>
</reference>
<dbReference type="RefSeq" id="YP_009148438.1">
    <property type="nucleotide sequence ID" value="NC_027348.2"/>
</dbReference>
<dbReference type="KEGG" id="vg:24638760"/>
<organism evidence="2 3">
    <name type="scientific">Delftia phage RG-2014</name>
    <dbReference type="NCBI Taxonomy" id="1563661"/>
    <lineage>
        <taxon>Viruses</taxon>
        <taxon>Duplodnaviria</taxon>
        <taxon>Heunggongvirae</taxon>
        <taxon>Uroviricota</taxon>
        <taxon>Caudoviricetes</taxon>
        <taxon>Schitoviridae</taxon>
        <taxon>Dendoorenvirus</taxon>
        <taxon>Dendoorenvirus RG2014</taxon>
    </lineage>
</organism>
<dbReference type="GeneID" id="24638760"/>
<evidence type="ECO:0000313" key="2">
    <source>
        <dbReference type="EMBL" id="AIU44329.1"/>
    </source>
</evidence>
<evidence type="ECO:0000313" key="3">
    <source>
        <dbReference type="Proteomes" id="UP000030040"/>
    </source>
</evidence>
<sequence length="281" mass="30101">MTPEEARTLMQKGVGYTRRMQELAPQRKLVAALQQAGLTEMDQVMHLIEVSKGNPAAIQKLLKDKKVDPLSLDPEQSAAYVPQIAPPSDDDLRFADEIAEAKASEHGQAMIQAITQTWDAQSQNILGETPGMLAMFTKHREIGAYDVITAEMARRQALGQLPNQPFVHSYKAVGDELHAAGKLVPKGQPPVQTNQQENTGTAAATTQIPDQGNAGTTATAAAVARQPLAVRSVAKPPAATKAAAAASPSRSASATQQKLTMADLTRMTDEEIDKLDPRLLP</sequence>
<evidence type="ECO:0000256" key="1">
    <source>
        <dbReference type="SAM" id="MobiDB-lite"/>
    </source>
</evidence>